<accession>A0A6A5ZMV4</accession>
<proteinExistence type="predicted"/>
<protein>
    <submittedName>
        <fullName evidence="3">Uncharacterized protein</fullName>
    </submittedName>
</protein>
<organism evidence="3 4">
    <name type="scientific">Lophiotrema nucula</name>
    <dbReference type="NCBI Taxonomy" id="690887"/>
    <lineage>
        <taxon>Eukaryota</taxon>
        <taxon>Fungi</taxon>
        <taxon>Dikarya</taxon>
        <taxon>Ascomycota</taxon>
        <taxon>Pezizomycotina</taxon>
        <taxon>Dothideomycetes</taxon>
        <taxon>Pleosporomycetidae</taxon>
        <taxon>Pleosporales</taxon>
        <taxon>Lophiotremataceae</taxon>
        <taxon>Lophiotrema</taxon>
    </lineage>
</organism>
<dbReference type="AlphaFoldDB" id="A0A6A5ZMV4"/>
<keyword evidence="1" id="KW-0175">Coiled coil</keyword>
<keyword evidence="4" id="KW-1185">Reference proteome</keyword>
<evidence type="ECO:0000313" key="4">
    <source>
        <dbReference type="Proteomes" id="UP000799770"/>
    </source>
</evidence>
<feature type="compositionally biased region" description="Polar residues" evidence="2">
    <location>
        <begin position="147"/>
        <end position="168"/>
    </location>
</feature>
<sequence>MEASPRPSLTAVALDNDQQAYQLALRSERSNNNEQTSQLLLQSEPESAVAEQDIINLQRDCDTLGGWTNAIHGPDTRPHVLEAQRRTRWEITTPYDRATYERLHRLETQRAQRRHNMAQQKAKRKRLEERVEQATYERFMSTPPPTLNDSTIPELASQTTTGYPTPETSDFDPSPQQMAEPLQQPLPNVPAVRSLDVEAVFKELEMARILYPN</sequence>
<dbReference type="Proteomes" id="UP000799770">
    <property type="component" value="Unassembled WGS sequence"/>
</dbReference>
<feature type="coiled-coil region" evidence="1">
    <location>
        <begin position="110"/>
        <end position="137"/>
    </location>
</feature>
<evidence type="ECO:0000313" key="3">
    <source>
        <dbReference type="EMBL" id="KAF2119798.1"/>
    </source>
</evidence>
<dbReference type="EMBL" id="ML977315">
    <property type="protein sequence ID" value="KAF2119798.1"/>
    <property type="molecule type" value="Genomic_DNA"/>
</dbReference>
<name>A0A6A5ZMV4_9PLEO</name>
<reference evidence="3" key="1">
    <citation type="journal article" date="2020" name="Stud. Mycol.">
        <title>101 Dothideomycetes genomes: a test case for predicting lifestyles and emergence of pathogens.</title>
        <authorList>
            <person name="Haridas S."/>
            <person name="Albert R."/>
            <person name="Binder M."/>
            <person name="Bloem J."/>
            <person name="Labutti K."/>
            <person name="Salamov A."/>
            <person name="Andreopoulos B."/>
            <person name="Baker S."/>
            <person name="Barry K."/>
            <person name="Bills G."/>
            <person name="Bluhm B."/>
            <person name="Cannon C."/>
            <person name="Castanera R."/>
            <person name="Culley D."/>
            <person name="Daum C."/>
            <person name="Ezra D."/>
            <person name="Gonzalez J."/>
            <person name="Henrissat B."/>
            <person name="Kuo A."/>
            <person name="Liang C."/>
            <person name="Lipzen A."/>
            <person name="Lutzoni F."/>
            <person name="Magnuson J."/>
            <person name="Mondo S."/>
            <person name="Nolan M."/>
            <person name="Ohm R."/>
            <person name="Pangilinan J."/>
            <person name="Park H.-J."/>
            <person name="Ramirez L."/>
            <person name="Alfaro M."/>
            <person name="Sun H."/>
            <person name="Tritt A."/>
            <person name="Yoshinaga Y."/>
            <person name="Zwiers L.-H."/>
            <person name="Turgeon B."/>
            <person name="Goodwin S."/>
            <person name="Spatafora J."/>
            <person name="Crous P."/>
            <person name="Grigoriev I."/>
        </authorList>
    </citation>
    <scope>NUCLEOTIDE SEQUENCE</scope>
    <source>
        <strain evidence="3">CBS 627.86</strain>
    </source>
</reference>
<evidence type="ECO:0000256" key="2">
    <source>
        <dbReference type="SAM" id="MobiDB-lite"/>
    </source>
</evidence>
<evidence type="ECO:0000256" key="1">
    <source>
        <dbReference type="SAM" id="Coils"/>
    </source>
</evidence>
<feature type="region of interest" description="Disordered" evidence="2">
    <location>
        <begin position="140"/>
        <end position="187"/>
    </location>
</feature>
<gene>
    <name evidence="3" type="ORF">BDV96DRAFT_676709</name>
</gene>